<feature type="region of interest" description="Disordered" evidence="4">
    <location>
        <begin position="210"/>
        <end position="232"/>
    </location>
</feature>
<evidence type="ECO:0000313" key="8">
    <source>
        <dbReference type="EMBL" id="JAQ09334.1"/>
    </source>
</evidence>
<dbReference type="GO" id="GO:0009897">
    <property type="term" value="C:external side of plasma membrane"/>
    <property type="evidence" value="ECO:0007669"/>
    <property type="project" value="TreeGrafter"/>
</dbReference>
<evidence type="ECO:0000256" key="1">
    <source>
        <dbReference type="ARBA" id="ARBA00007932"/>
    </source>
</evidence>
<feature type="signal peptide" evidence="5">
    <location>
        <begin position="1"/>
        <end position="21"/>
    </location>
</feature>
<comment type="similarity">
    <text evidence="1">Belongs to the folate receptor family.</text>
</comment>
<evidence type="ECO:0000256" key="3">
    <source>
        <dbReference type="ARBA" id="ARBA00023157"/>
    </source>
</evidence>
<evidence type="ECO:0000259" key="6">
    <source>
        <dbReference type="Pfam" id="PF03024"/>
    </source>
</evidence>
<evidence type="ECO:0000256" key="4">
    <source>
        <dbReference type="SAM" id="MobiDB-lite"/>
    </source>
</evidence>
<reference evidence="8" key="3">
    <citation type="journal article" date="2016" name="Gigascience">
        <title>De novo construction of an expanded transcriptome assembly for the western tarnished plant bug, Lygus hesperus.</title>
        <authorList>
            <person name="Tassone E.E."/>
            <person name="Geib S.M."/>
            <person name="Hall B."/>
            <person name="Fabrick J.A."/>
            <person name="Brent C.S."/>
            <person name="Hull J.J."/>
        </authorList>
    </citation>
    <scope>NUCLEOTIDE SEQUENCE</scope>
</reference>
<dbReference type="PANTHER" id="PTHR10517">
    <property type="entry name" value="FOLATE RECEPTOR"/>
    <property type="match status" value="1"/>
</dbReference>
<feature type="compositionally biased region" description="Basic and acidic residues" evidence="4">
    <location>
        <begin position="210"/>
        <end position="230"/>
    </location>
</feature>
<dbReference type="GO" id="GO:0038023">
    <property type="term" value="F:signaling receptor activity"/>
    <property type="evidence" value="ECO:0007669"/>
    <property type="project" value="TreeGrafter"/>
</dbReference>
<feature type="chain" id="PRO_5007389818" evidence="5">
    <location>
        <begin position="22"/>
        <end position="259"/>
    </location>
</feature>
<dbReference type="InterPro" id="IPR018143">
    <property type="entry name" value="Folate_rcpt-like"/>
</dbReference>
<dbReference type="InterPro" id="IPR004269">
    <property type="entry name" value="Folate_rcpt"/>
</dbReference>
<keyword evidence="7" id="KW-0675">Receptor</keyword>
<evidence type="ECO:0000313" key="7">
    <source>
        <dbReference type="EMBL" id="JAG20590.1"/>
    </source>
</evidence>
<feature type="domain" description="Folate receptor-like" evidence="6">
    <location>
        <begin position="34"/>
        <end position="199"/>
    </location>
</feature>
<dbReference type="AlphaFoldDB" id="A0A0A9XTZ4"/>
<evidence type="ECO:0000256" key="5">
    <source>
        <dbReference type="SAM" id="SignalP"/>
    </source>
</evidence>
<organism evidence="7">
    <name type="scientific">Lygus hesperus</name>
    <name type="common">Western plant bug</name>
    <dbReference type="NCBI Taxonomy" id="30085"/>
    <lineage>
        <taxon>Eukaryota</taxon>
        <taxon>Metazoa</taxon>
        <taxon>Ecdysozoa</taxon>
        <taxon>Arthropoda</taxon>
        <taxon>Hexapoda</taxon>
        <taxon>Insecta</taxon>
        <taxon>Pterygota</taxon>
        <taxon>Neoptera</taxon>
        <taxon>Paraneoptera</taxon>
        <taxon>Hemiptera</taxon>
        <taxon>Heteroptera</taxon>
        <taxon>Panheteroptera</taxon>
        <taxon>Cimicomorpha</taxon>
        <taxon>Miridae</taxon>
        <taxon>Mirini</taxon>
        <taxon>Lygus</taxon>
    </lineage>
</organism>
<keyword evidence="3" id="KW-1015">Disulfide bond</keyword>
<protein>
    <submittedName>
        <fullName evidence="7">Folate receptor alpha</fullName>
    </submittedName>
</protein>
<name>A0A0A9XTZ4_LYGHE</name>
<reference evidence="7" key="2">
    <citation type="submission" date="2014-07" db="EMBL/GenBank/DDBJ databases">
        <authorList>
            <person name="Hull J."/>
        </authorList>
    </citation>
    <scope>NUCLEOTIDE SEQUENCE</scope>
</reference>
<sequence>MYFSMNTIQILAVVATTACLAAPDSGSKSENYKCMDTPRHKATPSPETQLHKACSAYEGLSCCTNNTAIRIHGDDLYKFQNVVCKNKELSPECKKYFLKDACFYECSPDLSPYFSNENGSLGLKNVPLCQSNCDSWFAACQNDFTCIKDWKKVMDDTFTCSANDKCQTIKDKFQNAKNFCEKVWDSSYEVVPDDDEKCLRFDVPLKRNSSDWRADDDQDEKNSTDGDCHKSSSSSVKYHIILGGVPFVLSYYFLQSKFM</sequence>
<dbReference type="EMBL" id="GBHO01023014">
    <property type="protein sequence ID" value="JAG20590.1"/>
    <property type="molecule type" value="Transcribed_RNA"/>
</dbReference>
<reference evidence="7" key="1">
    <citation type="journal article" date="2014" name="PLoS ONE">
        <title>Transcriptome-Based Identification of ABC Transporters in the Western Tarnished Plant Bug Lygus hesperus.</title>
        <authorList>
            <person name="Hull J.J."/>
            <person name="Chaney K."/>
            <person name="Geib S.M."/>
            <person name="Fabrick J.A."/>
            <person name="Brent C.S."/>
            <person name="Walsh D."/>
            <person name="Lavine L.C."/>
        </authorList>
    </citation>
    <scope>NUCLEOTIDE SEQUENCE</scope>
</reference>
<dbReference type="Pfam" id="PF03024">
    <property type="entry name" value="Folate_rec"/>
    <property type="match status" value="1"/>
</dbReference>
<dbReference type="EMBL" id="GDHC01009295">
    <property type="protein sequence ID" value="JAQ09334.1"/>
    <property type="molecule type" value="Transcribed_RNA"/>
</dbReference>
<gene>
    <name evidence="7" type="primary">Folr1</name>
    <name evidence="7" type="ORF">CM83_43130</name>
    <name evidence="8" type="ORF">g.44138</name>
</gene>
<keyword evidence="2 5" id="KW-0732">Signal</keyword>
<proteinExistence type="inferred from homology"/>
<accession>A0A0A9XTZ4</accession>
<evidence type="ECO:0000256" key="2">
    <source>
        <dbReference type="ARBA" id="ARBA00022729"/>
    </source>
</evidence>